<dbReference type="PANTHER" id="PTHR30071">
    <property type="entry name" value="HEME EXPORTER PROTEIN C"/>
    <property type="match status" value="1"/>
</dbReference>
<evidence type="ECO:0000256" key="1">
    <source>
        <dbReference type="ARBA" id="ARBA00004141"/>
    </source>
</evidence>
<organism evidence="9">
    <name type="scientific">freshwater metagenome</name>
    <dbReference type="NCBI Taxonomy" id="449393"/>
    <lineage>
        <taxon>unclassified sequences</taxon>
        <taxon>metagenomes</taxon>
        <taxon>ecological metagenomes</taxon>
    </lineage>
</organism>
<dbReference type="AlphaFoldDB" id="A0A6J6WP81"/>
<evidence type="ECO:0000313" key="9">
    <source>
        <dbReference type="EMBL" id="CAB4787071.1"/>
    </source>
</evidence>
<evidence type="ECO:0000259" key="8">
    <source>
        <dbReference type="Pfam" id="PF01578"/>
    </source>
</evidence>
<dbReference type="InterPro" id="IPR003557">
    <property type="entry name" value="Cyt_c_biogenesis_CcmC"/>
</dbReference>
<comment type="similarity">
    <text evidence="2">Belongs to the CcmC/CycZ/HelC family.</text>
</comment>
<dbReference type="GO" id="GO:0005886">
    <property type="term" value="C:plasma membrane"/>
    <property type="evidence" value="ECO:0007669"/>
    <property type="project" value="TreeGrafter"/>
</dbReference>
<feature type="transmembrane region" description="Helical" evidence="7">
    <location>
        <begin position="147"/>
        <end position="168"/>
    </location>
</feature>
<name>A0A6J6WP81_9ZZZZ</name>
<proteinExistence type="inferred from homology"/>
<feature type="transmembrane region" description="Helical" evidence="7">
    <location>
        <begin position="48"/>
        <end position="68"/>
    </location>
</feature>
<keyword evidence="4" id="KW-0201">Cytochrome c-type biogenesis</keyword>
<sequence length="239" mass="26582">MKQLTRRALGPLALASSVATFVMGYFITPPDKVQGELARLVYIHPAQAWVALYLSFGAATIASALYLWPRTRSMVADRVAASAVEVSTLFIGLTLLTGSIWGRPTWGVWWVWDARLTSTAVLGVLMLGYLALRRANDDPQVRAKRSAVFAILTAVNIPIIHFSVMWWTTLHQGATVFTENRHLKIHGSMAWTLLLSFIAFSLDFAWMVRARYRIAESEAGQRDSELDAALQARRTESAS</sequence>
<evidence type="ECO:0000256" key="2">
    <source>
        <dbReference type="ARBA" id="ARBA00005840"/>
    </source>
</evidence>
<keyword evidence="6 7" id="KW-0472">Membrane</keyword>
<evidence type="ECO:0000256" key="7">
    <source>
        <dbReference type="SAM" id="Phobius"/>
    </source>
</evidence>
<dbReference type="GO" id="GO:0015232">
    <property type="term" value="F:heme transmembrane transporter activity"/>
    <property type="evidence" value="ECO:0007669"/>
    <property type="project" value="InterPro"/>
</dbReference>
<evidence type="ECO:0000256" key="5">
    <source>
        <dbReference type="ARBA" id="ARBA00022989"/>
    </source>
</evidence>
<dbReference type="EMBL" id="CAFAAB010000097">
    <property type="protein sequence ID" value="CAB4787071.1"/>
    <property type="molecule type" value="Genomic_DNA"/>
</dbReference>
<protein>
    <submittedName>
        <fullName evidence="9">Unannotated protein</fullName>
    </submittedName>
</protein>
<evidence type="ECO:0000256" key="3">
    <source>
        <dbReference type="ARBA" id="ARBA00022692"/>
    </source>
</evidence>
<dbReference type="PANTHER" id="PTHR30071:SF1">
    <property type="entry name" value="CYTOCHROME B_B6 PROTEIN-RELATED"/>
    <property type="match status" value="1"/>
</dbReference>
<feature type="transmembrane region" description="Helical" evidence="7">
    <location>
        <begin position="80"/>
        <end position="102"/>
    </location>
</feature>
<evidence type="ECO:0000256" key="6">
    <source>
        <dbReference type="ARBA" id="ARBA00023136"/>
    </source>
</evidence>
<dbReference type="PRINTS" id="PR01386">
    <property type="entry name" value="CCMCBIOGNSIS"/>
</dbReference>
<gene>
    <name evidence="9" type="ORF">UFOPK2958_00894</name>
</gene>
<feature type="transmembrane region" description="Helical" evidence="7">
    <location>
        <begin position="114"/>
        <end position="135"/>
    </location>
</feature>
<dbReference type="InterPro" id="IPR045062">
    <property type="entry name" value="Cyt_c_biogenesis_CcsA/CcmC"/>
</dbReference>
<reference evidence="9" key="1">
    <citation type="submission" date="2020-05" db="EMBL/GenBank/DDBJ databases">
        <authorList>
            <person name="Chiriac C."/>
            <person name="Salcher M."/>
            <person name="Ghai R."/>
            <person name="Kavagutti S V."/>
        </authorList>
    </citation>
    <scope>NUCLEOTIDE SEQUENCE</scope>
</reference>
<dbReference type="Pfam" id="PF01578">
    <property type="entry name" value="Cytochrom_C_asm"/>
    <property type="match status" value="1"/>
</dbReference>
<dbReference type="GO" id="GO:0017004">
    <property type="term" value="P:cytochrome complex assembly"/>
    <property type="evidence" value="ECO:0007669"/>
    <property type="project" value="UniProtKB-KW"/>
</dbReference>
<dbReference type="GO" id="GO:0020037">
    <property type="term" value="F:heme binding"/>
    <property type="evidence" value="ECO:0007669"/>
    <property type="project" value="InterPro"/>
</dbReference>
<feature type="domain" description="Cytochrome c assembly protein" evidence="8">
    <location>
        <begin position="13"/>
        <end position="171"/>
    </location>
</feature>
<keyword evidence="5 7" id="KW-1133">Transmembrane helix</keyword>
<comment type="subcellular location">
    <subcellularLocation>
        <location evidence="1">Membrane</location>
        <topology evidence="1">Multi-pass membrane protein</topology>
    </subcellularLocation>
</comment>
<accession>A0A6J6WP81</accession>
<feature type="transmembrane region" description="Helical" evidence="7">
    <location>
        <begin position="188"/>
        <end position="208"/>
    </location>
</feature>
<dbReference type="InterPro" id="IPR002541">
    <property type="entry name" value="Cyt_c_assembly"/>
</dbReference>
<keyword evidence="3 7" id="KW-0812">Transmembrane</keyword>
<evidence type="ECO:0000256" key="4">
    <source>
        <dbReference type="ARBA" id="ARBA00022748"/>
    </source>
</evidence>